<dbReference type="GO" id="GO:0006260">
    <property type="term" value="P:DNA replication"/>
    <property type="evidence" value="ECO:0007669"/>
    <property type="project" value="TreeGrafter"/>
</dbReference>
<evidence type="ECO:0000259" key="1">
    <source>
        <dbReference type="SMART" id="SM00382"/>
    </source>
</evidence>
<dbReference type="FunFam" id="3.40.50.300:FF:000880">
    <property type="entry name" value="Primosomal protein DnaI"/>
    <property type="match status" value="1"/>
</dbReference>
<name>A0AAE3LR38_9BACI</name>
<reference evidence="2" key="1">
    <citation type="submission" date="2022-10" db="EMBL/GenBank/DDBJ databases">
        <title>Description of Fervidibacillus gen. nov. in the family Fervidibacillaceae fam. nov. with two species, Fervidibacillus albus sp. nov., and Fervidibacillus halotolerans sp. nov., isolated from tidal flat sediments.</title>
        <authorList>
            <person name="Kwon K.K."/>
            <person name="Yang S.-H."/>
        </authorList>
    </citation>
    <scope>NUCLEOTIDE SEQUENCE</scope>
    <source>
        <strain evidence="2">JCM 19140</strain>
    </source>
</reference>
<dbReference type="CDD" id="cd00009">
    <property type="entry name" value="AAA"/>
    <property type="match status" value="1"/>
</dbReference>
<protein>
    <submittedName>
        <fullName evidence="2">Primosomal protein DnaI</fullName>
    </submittedName>
</protein>
<dbReference type="InterPro" id="IPR003593">
    <property type="entry name" value="AAA+_ATPase"/>
</dbReference>
<proteinExistence type="predicted"/>
<dbReference type="SMART" id="SM00382">
    <property type="entry name" value="AAA"/>
    <property type="match status" value="1"/>
</dbReference>
<dbReference type="Pfam" id="PF00308">
    <property type="entry name" value="Bac_DnaA"/>
    <property type="match status" value="1"/>
</dbReference>
<dbReference type="Gene3D" id="3.40.50.300">
    <property type="entry name" value="P-loop containing nucleotide triphosphate hydrolases"/>
    <property type="match status" value="1"/>
</dbReference>
<dbReference type="InterPro" id="IPR009928">
    <property type="entry name" value="DnaI_N"/>
</dbReference>
<dbReference type="PANTHER" id="PTHR30050">
    <property type="entry name" value="CHROMOSOMAL REPLICATION INITIATOR PROTEIN DNAA"/>
    <property type="match status" value="1"/>
</dbReference>
<dbReference type="InterPro" id="IPR013317">
    <property type="entry name" value="DnaA_dom"/>
</dbReference>
<accession>A0AAE3LR38</accession>
<evidence type="ECO:0000313" key="2">
    <source>
        <dbReference type="EMBL" id="MCU9614169.1"/>
    </source>
</evidence>
<dbReference type="Pfam" id="PF07319">
    <property type="entry name" value="DnaI_N"/>
    <property type="match status" value="1"/>
</dbReference>
<comment type="caution">
    <text evidence="2">The sequence shown here is derived from an EMBL/GenBank/DDBJ whole genome shotgun (WGS) entry which is preliminary data.</text>
</comment>
<dbReference type="GO" id="GO:0005524">
    <property type="term" value="F:ATP binding"/>
    <property type="evidence" value="ECO:0007669"/>
    <property type="project" value="InterPro"/>
</dbReference>
<keyword evidence="3" id="KW-1185">Reference proteome</keyword>
<organism evidence="2 3">
    <name type="scientific">Perspicuibacillus lycopersici</name>
    <dbReference type="NCBI Taxonomy" id="1325689"/>
    <lineage>
        <taxon>Bacteria</taxon>
        <taxon>Bacillati</taxon>
        <taxon>Bacillota</taxon>
        <taxon>Bacilli</taxon>
        <taxon>Bacillales</taxon>
        <taxon>Bacillaceae</taxon>
        <taxon>Perspicuibacillus</taxon>
    </lineage>
</organism>
<dbReference type="Proteomes" id="UP001209318">
    <property type="component" value="Unassembled WGS sequence"/>
</dbReference>
<evidence type="ECO:0000313" key="3">
    <source>
        <dbReference type="Proteomes" id="UP001209318"/>
    </source>
</evidence>
<dbReference type="PANTHER" id="PTHR30050:SF8">
    <property type="entry name" value="PRIMOSOMAL PROTEIN DNAI"/>
    <property type="match status" value="1"/>
</dbReference>
<dbReference type="NCBIfam" id="NF006505">
    <property type="entry name" value="PRK08939.1"/>
    <property type="match status" value="1"/>
</dbReference>
<sequence length="316" mass="36840">MVEKIGDTLKKLGERSSFLDRYEKMRKEILDNPEVRRFIEENRGEVTRTMIDNSLVKLYEFISQSKNCANCTCLGECKNIIPGFEPELVINRNVIDVHYVPCKFKVMEDEKKKAERLIQCLHMPKEILQASMSDVLIDSPSRLKAVQRAEQFIEKYNKDNFQRGFYFYGPFGTGKTYLLGAIANELARRKIPSLIVYVPELIREMKQSINDHTLNDKLQMLKNAPILMFDDIGAEAVSSWVRDEVLSPILQYRMLEKLPTFFTSNFDLQALLHHLTYSQRGEEEKLKAGRIIERIQYLADPIKIDGKNKRFESEEQ</sequence>
<dbReference type="EMBL" id="JAOUSF010000003">
    <property type="protein sequence ID" value="MCU9614169.1"/>
    <property type="molecule type" value="Genomic_DNA"/>
</dbReference>
<dbReference type="SUPFAM" id="SSF52540">
    <property type="entry name" value="P-loop containing nucleoside triphosphate hydrolases"/>
    <property type="match status" value="1"/>
</dbReference>
<gene>
    <name evidence="2" type="primary">dnaI</name>
    <name evidence="2" type="ORF">OEV98_11415</name>
</gene>
<dbReference type="AlphaFoldDB" id="A0AAE3LR38"/>
<feature type="domain" description="AAA+ ATPase" evidence="1">
    <location>
        <begin position="161"/>
        <end position="298"/>
    </location>
</feature>
<dbReference type="InterPro" id="IPR027417">
    <property type="entry name" value="P-loop_NTPase"/>
</dbReference>